<accession>A0A1U7M7Q7</accession>
<keyword evidence="2 6" id="KW-0597">Phosphoprotein</keyword>
<organism evidence="8 9">
    <name type="scientific">Tissierella creatinophila DSM 6911</name>
    <dbReference type="NCBI Taxonomy" id="1123403"/>
    <lineage>
        <taxon>Bacteria</taxon>
        <taxon>Bacillati</taxon>
        <taxon>Bacillota</taxon>
        <taxon>Tissierellia</taxon>
        <taxon>Tissierellales</taxon>
        <taxon>Tissierellaceae</taxon>
        <taxon>Tissierella</taxon>
    </lineage>
</organism>
<keyword evidence="3 6" id="KW-0285">Flavoprotein</keyword>
<dbReference type="Pfam" id="PF04205">
    <property type="entry name" value="FMN_bind"/>
    <property type="match status" value="1"/>
</dbReference>
<dbReference type="GO" id="GO:0005886">
    <property type="term" value="C:plasma membrane"/>
    <property type="evidence" value="ECO:0007669"/>
    <property type="project" value="UniProtKB-SubCell"/>
</dbReference>
<dbReference type="SMART" id="SM00900">
    <property type="entry name" value="FMN_bind"/>
    <property type="match status" value="1"/>
</dbReference>
<dbReference type="AlphaFoldDB" id="A0A1U7M7Q7"/>
<evidence type="ECO:0000256" key="2">
    <source>
        <dbReference type="ARBA" id="ARBA00022553"/>
    </source>
</evidence>
<comment type="caution">
    <text evidence="8">The sequence shown here is derived from an EMBL/GenBank/DDBJ whole genome shotgun (WGS) entry which is preliminary data.</text>
</comment>
<keyword evidence="6" id="KW-1003">Cell membrane</keyword>
<evidence type="ECO:0000259" key="7">
    <source>
        <dbReference type="SMART" id="SM00900"/>
    </source>
</evidence>
<evidence type="ECO:0000313" key="8">
    <source>
        <dbReference type="EMBL" id="OLS03315.1"/>
    </source>
</evidence>
<evidence type="ECO:0000256" key="4">
    <source>
        <dbReference type="ARBA" id="ARBA00022643"/>
    </source>
</evidence>
<dbReference type="OrthoDB" id="9794010at2"/>
<dbReference type="Proteomes" id="UP000186112">
    <property type="component" value="Unassembled WGS sequence"/>
</dbReference>
<sequence>MKETIKLGLVLFIFTAIAGGVLALTNDFTSPIIAEIEKEASFNSLAKLFPEADDFKEIDEELLGNIKGKYAPIIEAHEALKGGETIGYSFKTESSGYGDSPIVAITAIKSDGTLAGIELVSHSETPGFGKQMEEDKFKDTFKGKTTETELIPVESPSSENEVMLITGSTISSKGILTGVNAAREVYRENFSN</sequence>
<evidence type="ECO:0000313" key="9">
    <source>
        <dbReference type="Proteomes" id="UP000186112"/>
    </source>
</evidence>
<reference evidence="8 9" key="1">
    <citation type="submission" date="2016-02" db="EMBL/GenBank/DDBJ databases">
        <title>Genome sequence of Tissierella creatinophila DSM 6911.</title>
        <authorList>
            <person name="Poehlein A."/>
            <person name="Daniel R."/>
        </authorList>
    </citation>
    <scope>NUCLEOTIDE SEQUENCE [LARGE SCALE GENOMIC DNA]</scope>
    <source>
        <strain evidence="8 9">DSM 6911</strain>
    </source>
</reference>
<keyword evidence="5 6" id="KW-0249">Electron transport</keyword>
<dbReference type="PIRSF" id="PIRSF006091">
    <property type="entry name" value="E_trnsport_RnfG"/>
    <property type="match status" value="1"/>
</dbReference>
<keyword evidence="6" id="KW-1278">Translocase</keyword>
<dbReference type="GO" id="GO:0009055">
    <property type="term" value="F:electron transfer activity"/>
    <property type="evidence" value="ECO:0007669"/>
    <property type="project" value="InterPro"/>
</dbReference>
<dbReference type="EC" id="7.-.-.-" evidence="6"/>
<keyword evidence="4 6" id="KW-0288">FMN</keyword>
<comment type="cofactor">
    <cofactor evidence="6">
        <name>FMN</name>
        <dbReference type="ChEBI" id="CHEBI:58210"/>
    </cofactor>
</comment>
<name>A0A1U7M7Q7_TISCR</name>
<keyword evidence="6" id="KW-0812">Transmembrane</keyword>
<comment type="similarity">
    <text evidence="6">Belongs to the RnfG family.</text>
</comment>
<dbReference type="EMBL" id="LTDM01000009">
    <property type="protein sequence ID" value="OLS03315.1"/>
    <property type="molecule type" value="Genomic_DNA"/>
</dbReference>
<dbReference type="HAMAP" id="MF_00479">
    <property type="entry name" value="RsxG_RnfG"/>
    <property type="match status" value="1"/>
</dbReference>
<protein>
    <recommendedName>
        <fullName evidence="6">Ion-translocating oxidoreductase complex subunit G</fullName>
        <ecNumber evidence="6">7.-.-.-</ecNumber>
    </recommendedName>
    <alternativeName>
        <fullName evidence="6">Rnf electron transport complex subunit G</fullName>
    </alternativeName>
</protein>
<keyword evidence="9" id="KW-1185">Reference proteome</keyword>
<dbReference type="RefSeq" id="WP_075725094.1">
    <property type="nucleotide sequence ID" value="NZ_LTDM01000009.1"/>
</dbReference>
<dbReference type="PANTHER" id="PTHR36118:SF1">
    <property type="entry name" value="ION-TRANSLOCATING OXIDOREDUCTASE COMPLEX SUBUNIT G"/>
    <property type="match status" value="1"/>
</dbReference>
<dbReference type="InterPro" id="IPR007329">
    <property type="entry name" value="FMN-bd"/>
</dbReference>
<proteinExistence type="inferred from homology"/>
<feature type="domain" description="FMN-binding" evidence="7">
    <location>
        <begin position="96"/>
        <end position="186"/>
    </location>
</feature>
<comment type="subunit">
    <text evidence="6">The complex is composed of six subunits: RnfA, RnfB, RnfC, RnfD, RnfE and RnfG.</text>
</comment>
<keyword evidence="6" id="KW-1133">Transmembrane helix</keyword>
<feature type="modified residue" description="FMN phosphoryl threonine" evidence="6">
    <location>
        <position position="169"/>
    </location>
</feature>
<gene>
    <name evidence="6 8" type="primary">rnfG</name>
    <name evidence="8" type="ORF">TICRE_06540</name>
</gene>
<comment type="subcellular location">
    <subcellularLocation>
        <location evidence="6">Cell membrane</location>
        <topology evidence="6">Single-pass membrane protein</topology>
    </subcellularLocation>
</comment>
<dbReference type="PANTHER" id="PTHR36118">
    <property type="entry name" value="ION-TRANSLOCATING OXIDOREDUCTASE COMPLEX SUBUNIT G"/>
    <property type="match status" value="1"/>
</dbReference>
<evidence type="ECO:0000256" key="5">
    <source>
        <dbReference type="ARBA" id="ARBA00022982"/>
    </source>
</evidence>
<keyword evidence="1 6" id="KW-0813">Transport</keyword>
<evidence type="ECO:0000256" key="3">
    <source>
        <dbReference type="ARBA" id="ARBA00022630"/>
    </source>
</evidence>
<dbReference type="GO" id="GO:0010181">
    <property type="term" value="F:FMN binding"/>
    <property type="evidence" value="ECO:0007669"/>
    <property type="project" value="InterPro"/>
</dbReference>
<comment type="function">
    <text evidence="6">Part of a membrane-bound complex that couples electron transfer with translocation of ions across the membrane.</text>
</comment>
<evidence type="ECO:0000256" key="1">
    <source>
        <dbReference type="ARBA" id="ARBA00022448"/>
    </source>
</evidence>
<dbReference type="InterPro" id="IPR010209">
    <property type="entry name" value="Ion_transpt_RnfG/RsxG"/>
</dbReference>
<dbReference type="GO" id="GO:0022900">
    <property type="term" value="P:electron transport chain"/>
    <property type="evidence" value="ECO:0007669"/>
    <property type="project" value="UniProtKB-UniRule"/>
</dbReference>
<evidence type="ECO:0000256" key="6">
    <source>
        <dbReference type="HAMAP-Rule" id="MF_00479"/>
    </source>
</evidence>
<keyword evidence="6" id="KW-0472">Membrane</keyword>